<dbReference type="InterPro" id="IPR035914">
    <property type="entry name" value="Sperma_CUB_dom_sf"/>
</dbReference>
<dbReference type="SMART" id="SM00042">
    <property type="entry name" value="CUB"/>
    <property type="match status" value="1"/>
</dbReference>
<evidence type="ECO:0000256" key="1">
    <source>
        <dbReference type="ARBA" id="ARBA00022729"/>
    </source>
</evidence>
<proteinExistence type="predicted"/>
<dbReference type="OrthoDB" id="1182309at2"/>
<accession>A0A1N6E0E6</accession>
<dbReference type="InterPro" id="IPR024079">
    <property type="entry name" value="MetalloPept_cat_dom_sf"/>
</dbReference>
<dbReference type="Proteomes" id="UP000185207">
    <property type="component" value="Unassembled WGS sequence"/>
</dbReference>
<name>A0A1N6E0E6_9FLAO</name>
<gene>
    <name evidence="5" type="ORF">SAMN05444409_0194</name>
</gene>
<reference evidence="6" key="1">
    <citation type="submission" date="2016-11" db="EMBL/GenBank/DDBJ databases">
        <authorList>
            <person name="Varghese N."/>
            <person name="Submissions S."/>
        </authorList>
    </citation>
    <scope>NUCLEOTIDE SEQUENCE [LARGE SCALE GENOMIC DNA]</scope>
    <source>
        <strain evidence="6">DSM 27623</strain>
    </source>
</reference>
<keyword evidence="6" id="KW-1185">Reference proteome</keyword>
<evidence type="ECO:0000313" key="6">
    <source>
        <dbReference type="Proteomes" id="UP000185207"/>
    </source>
</evidence>
<dbReference type="PROSITE" id="PS01180">
    <property type="entry name" value="CUB"/>
    <property type="match status" value="1"/>
</dbReference>
<evidence type="ECO:0000313" key="5">
    <source>
        <dbReference type="EMBL" id="SIN76489.1"/>
    </source>
</evidence>
<dbReference type="InterPro" id="IPR001590">
    <property type="entry name" value="Peptidase_M12B"/>
</dbReference>
<feature type="domain" description="Peptidase M12B" evidence="4">
    <location>
        <begin position="217"/>
        <end position="401"/>
    </location>
</feature>
<dbReference type="PANTHER" id="PTHR11905">
    <property type="entry name" value="ADAM A DISINTEGRIN AND METALLOPROTEASE DOMAIN"/>
    <property type="match status" value="1"/>
</dbReference>
<evidence type="ECO:0000259" key="4">
    <source>
        <dbReference type="PROSITE" id="PS50215"/>
    </source>
</evidence>
<dbReference type="EMBL" id="FSRK01000001">
    <property type="protein sequence ID" value="SIN76489.1"/>
    <property type="molecule type" value="Genomic_DNA"/>
</dbReference>
<keyword evidence="1" id="KW-0732">Signal</keyword>
<dbReference type="CDD" id="cd00041">
    <property type="entry name" value="CUB"/>
    <property type="match status" value="1"/>
</dbReference>
<sequence>MKRILQLFLTVFVFVLFSAQASLRPIAKEVKDFQNKKVVFKKVNPFTLDNTSGKQMIYQQAARDAQVLKLDKKQLSNLVSEKPIALEMDFPFENRQLTVEMVRVDLYSPEFKAETNKRQITNYKKGAFYRGIIKGDNTSVVAFSFFDNDVVGIASANNIGNVTLGKAVNSEDFVVYNDQKLTGTNPFICSADELMENEAQKVRFDPKTSKAPQMTDACVRVYYEICYKPFQQNGSDVTNTINWISAVHNNINTLYVNDGVKMSLKTVYVWETADPYTGSYSANLAAFRSNRTTFEGDLAHLVNYPSTTSVAYLNSLCTTNRYAYSGINMTYSNIPTYSWTVMAMTHEMGHALGSPHTHACSWNGDGTAIDGCAPTYRPDLAEGDCPIGPIPTDGGTIMSYCHLVSTGINFTKGFGEQPGALIRQTVDSKACLSGNCVTACATTVTGLSIPTVAKTTASVVITDATSAEWKYRVSLMDGTVAQSGTTTEKSFTLSGLAQGTFYKIEIGTDCSPAYQRSQIILTDDDWCGKTITDTGGINGNYSDSETWSKTFYPENDNEKLKITFQEFNLEDGYDFLTVRNGPSTTSPVFTGASNMTGTTIRGPFESTHATGAITLVFRSDTMVNEAGFKALLNCSVLGTDEFNSQKSISISPNPVKNQFKIDGQQKIENVKVFDQSGKLVREFNSDSLSRNSFDVSKLKTGTYIVTIKSSKETVSKKLIKE</sequence>
<dbReference type="InterPro" id="IPR026444">
    <property type="entry name" value="Secre_tail"/>
</dbReference>
<dbReference type="PANTHER" id="PTHR11905:SF159">
    <property type="entry name" value="ADAM METALLOPROTEASE"/>
    <property type="match status" value="1"/>
</dbReference>
<dbReference type="SUPFAM" id="SSF55486">
    <property type="entry name" value="Metalloproteases ('zincins'), catalytic domain"/>
    <property type="match status" value="1"/>
</dbReference>
<dbReference type="Pfam" id="PF18962">
    <property type="entry name" value="Por_Secre_tail"/>
    <property type="match status" value="1"/>
</dbReference>
<dbReference type="SUPFAM" id="SSF49854">
    <property type="entry name" value="Spermadhesin, CUB domain"/>
    <property type="match status" value="1"/>
</dbReference>
<protein>
    <submittedName>
        <fullName evidence="5">Por secretion system C-terminal sorting domain-containing protein</fullName>
    </submittedName>
</protein>
<dbReference type="AlphaFoldDB" id="A0A1N6E0E6"/>
<dbReference type="Pfam" id="PF00431">
    <property type="entry name" value="CUB"/>
    <property type="match status" value="1"/>
</dbReference>
<dbReference type="RefSeq" id="WP_074233060.1">
    <property type="nucleotide sequence ID" value="NZ_FSRK01000001.1"/>
</dbReference>
<organism evidence="5 6">
    <name type="scientific">Epilithonimonas zeae</name>
    <dbReference type="NCBI Taxonomy" id="1416779"/>
    <lineage>
        <taxon>Bacteria</taxon>
        <taxon>Pseudomonadati</taxon>
        <taxon>Bacteroidota</taxon>
        <taxon>Flavobacteriia</taxon>
        <taxon>Flavobacteriales</taxon>
        <taxon>Weeksellaceae</taxon>
        <taxon>Chryseobacterium group</taxon>
        <taxon>Epilithonimonas</taxon>
    </lineage>
</organism>
<dbReference type="Gene3D" id="3.40.390.10">
    <property type="entry name" value="Collagenase (Catalytic Domain)"/>
    <property type="match status" value="1"/>
</dbReference>
<dbReference type="GO" id="GO:0004222">
    <property type="term" value="F:metalloendopeptidase activity"/>
    <property type="evidence" value="ECO:0007669"/>
    <property type="project" value="InterPro"/>
</dbReference>
<dbReference type="STRING" id="1416779.SAMN05444409_0194"/>
<keyword evidence="2" id="KW-1015">Disulfide bond</keyword>
<dbReference type="GO" id="GO:0006509">
    <property type="term" value="P:membrane protein ectodomain proteolysis"/>
    <property type="evidence" value="ECO:0007669"/>
    <property type="project" value="TreeGrafter"/>
</dbReference>
<evidence type="ECO:0000256" key="2">
    <source>
        <dbReference type="ARBA" id="ARBA00023157"/>
    </source>
</evidence>
<dbReference type="Gene3D" id="2.60.120.290">
    <property type="entry name" value="Spermadhesin, CUB domain"/>
    <property type="match status" value="1"/>
</dbReference>
<dbReference type="InterPro" id="IPR000859">
    <property type="entry name" value="CUB_dom"/>
</dbReference>
<dbReference type="Pfam" id="PF13688">
    <property type="entry name" value="Reprolysin_5"/>
    <property type="match status" value="1"/>
</dbReference>
<evidence type="ECO:0000259" key="3">
    <source>
        <dbReference type="PROSITE" id="PS01180"/>
    </source>
</evidence>
<dbReference type="NCBIfam" id="TIGR04183">
    <property type="entry name" value="Por_Secre_tail"/>
    <property type="match status" value="1"/>
</dbReference>
<dbReference type="PROSITE" id="PS50215">
    <property type="entry name" value="ADAM_MEPRO"/>
    <property type="match status" value="1"/>
</dbReference>
<feature type="domain" description="CUB" evidence="3">
    <location>
        <begin position="510"/>
        <end position="635"/>
    </location>
</feature>